<dbReference type="Proteomes" id="UP000663802">
    <property type="component" value="Unassembled WGS sequence"/>
</dbReference>
<protein>
    <submittedName>
        <fullName evidence="2">Uncharacterized protein</fullName>
    </submittedName>
</protein>
<reference evidence="2 3" key="1">
    <citation type="journal article" date="2021" name="Int. J. Syst. Evol. Microbiol.">
        <title>Clostridium zeae sp. nov., isolated from corn silage.</title>
        <authorList>
            <person name="Kobayashi H."/>
            <person name="Tanizawa Y."/>
            <person name="Yagura M."/>
            <person name="Sakamoto M."/>
            <person name="Ohkuma M."/>
            <person name="Tohno M."/>
        </authorList>
    </citation>
    <scope>NUCLEOTIDE SEQUENCE [LARGE SCALE GENOMIC DNA]</scope>
    <source>
        <strain evidence="2 3">CSC2</strain>
    </source>
</reference>
<keyword evidence="1" id="KW-1133">Transmembrane helix</keyword>
<keyword evidence="3" id="KW-1185">Reference proteome</keyword>
<evidence type="ECO:0000313" key="2">
    <source>
        <dbReference type="EMBL" id="GFZ31307.1"/>
    </source>
</evidence>
<dbReference type="EMBL" id="BMBA01000001">
    <property type="protein sequence ID" value="GFZ31307.1"/>
    <property type="molecule type" value="Genomic_DNA"/>
</dbReference>
<evidence type="ECO:0000256" key="1">
    <source>
        <dbReference type="SAM" id="Phobius"/>
    </source>
</evidence>
<evidence type="ECO:0000313" key="3">
    <source>
        <dbReference type="Proteomes" id="UP000663802"/>
    </source>
</evidence>
<dbReference type="RefSeq" id="WP_206869459.1">
    <property type="nucleotide sequence ID" value="NZ_BMBA01000001.1"/>
</dbReference>
<organism evidence="2 3">
    <name type="scientific">Clostridium zeae</name>
    <dbReference type="NCBI Taxonomy" id="2759022"/>
    <lineage>
        <taxon>Bacteria</taxon>
        <taxon>Bacillati</taxon>
        <taxon>Bacillota</taxon>
        <taxon>Clostridia</taxon>
        <taxon>Eubacteriales</taxon>
        <taxon>Clostridiaceae</taxon>
        <taxon>Clostridium</taxon>
    </lineage>
</organism>
<proteinExistence type="predicted"/>
<keyword evidence="1" id="KW-0812">Transmembrane</keyword>
<keyword evidence="1" id="KW-0472">Membrane</keyword>
<gene>
    <name evidence="2" type="ORF">CSC2_18330</name>
</gene>
<name>A0ABQ1E933_9CLOT</name>
<comment type="caution">
    <text evidence="2">The sequence shown here is derived from an EMBL/GenBank/DDBJ whole genome shotgun (WGS) entry which is preliminary data.</text>
</comment>
<sequence>MLFVIISFVIIIFMELPELMKKRQFRELLAFATFTLIALILSIFYVLRIPIFNPVEVFQYIIKDLLHLNYG</sequence>
<accession>A0ABQ1E933</accession>
<feature type="transmembrane region" description="Helical" evidence="1">
    <location>
        <begin position="28"/>
        <end position="47"/>
    </location>
</feature>